<dbReference type="InterPro" id="IPR001387">
    <property type="entry name" value="Cro/C1-type_HTH"/>
</dbReference>
<comment type="caution">
    <text evidence="4">The sequence shown here is derived from an EMBL/GenBank/DDBJ whole genome shotgun (WGS) entry which is preliminary data.</text>
</comment>
<evidence type="ECO:0000256" key="1">
    <source>
        <dbReference type="ARBA" id="ARBA00023125"/>
    </source>
</evidence>
<evidence type="ECO:0000313" key="4">
    <source>
        <dbReference type="EMBL" id="MCP1111059.1"/>
    </source>
</evidence>
<organism evidence="4 5">
    <name type="scientific">Ohessyouella blattaphilus</name>
    <dbReference type="NCBI Taxonomy" id="2949333"/>
    <lineage>
        <taxon>Bacteria</taxon>
        <taxon>Bacillati</taxon>
        <taxon>Bacillota</taxon>
        <taxon>Clostridia</taxon>
        <taxon>Lachnospirales</taxon>
        <taxon>Lachnospiraceae</taxon>
        <taxon>Ohessyouella</taxon>
    </lineage>
</organism>
<dbReference type="Pfam" id="PF01381">
    <property type="entry name" value="HTH_3"/>
    <property type="match status" value="1"/>
</dbReference>
<dbReference type="PANTHER" id="PTHR46558">
    <property type="entry name" value="TRACRIPTIONAL REGULATORY PROTEIN-RELATED-RELATED"/>
    <property type="match status" value="1"/>
</dbReference>
<dbReference type="SMART" id="SM00530">
    <property type="entry name" value="HTH_XRE"/>
    <property type="match status" value="1"/>
</dbReference>
<keyword evidence="2" id="KW-0472">Membrane</keyword>
<evidence type="ECO:0000256" key="2">
    <source>
        <dbReference type="SAM" id="Phobius"/>
    </source>
</evidence>
<reference evidence="4 5" key="1">
    <citation type="journal article" date="2022" name="Genome Biol. Evol.">
        <title>Host diet, physiology and behaviors set the stage for Lachnospiraceae cladogenesis.</title>
        <authorList>
            <person name="Vera-Ponce De Leon A."/>
            <person name="Schneider M."/>
            <person name="Jahnes B.C."/>
            <person name="Sadowski V."/>
            <person name="Camuy-Velez L.A."/>
            <person name="Duan J."/>
            <person name="Sabree Z.L."/>
        </authorList>
    </citation>
    <scope>NUCLEOTIDE SEQUENCE [LARGE SCALE GENOMIC DNA]</scope>
    <source>
        <strain evidence="4 5">PAL227</strain>
    </source>
</reference>
<evidence type="ECO:0000259" key="3">
    <source>
        <dbReference type="PROSITE" id="PS50943"/>
    </source>
</evidence>
<dbReference type="Gene3D" id="1.10.260.40">
    <property type="entry name" value="lambda repressor-like DNA-binding domains"/>
    <property type="match status" value="1"/>
</dbReference>
<keyword evidence="2" id="KW-0812">Transmembrane</keyword>
<name>A0ABT1EK38_9FIRM</name>
<accession>A0ABT1EK38</accession>
<keyword evidence="2" id="KW-1133">Transmembrane helix</keyword>
<dbReference type="SUPFAM" id="SSF47413">
    <property type="entry name" value="lambda repressor-like DNA-binding domains"/>
    <property type="match status" value="1"/>
</dbReference>
<dbReference type="PROSITE" id="PS50943">
    <property type="entry name" value="HTH_CROC1"/>
    <property type="match status" value="1"/>
</dbReference>
<protein>
    <submittedName>
        <fullName evidence="4">Helix-turn-helix domain-containing protein</fullName>
    </submittedName>
</protein>
<dbReference type="InterPro" id="IPR010982">
    <property type="entry name" value="Lambda_DNA-bd_dom_sf"/>
</dbReference>
<dbReference type="CDD" id="cd00093">
    <property type="entry name" value="HTH_XRE"/>
    <property type="match status" value="1"/>
</dbReference>
<dbReference type="RefSeq" id="WP_262069937.1">
    <property type="nucleotide sequence ID" value="NZ_JAMXOC010000022.1"/>
</dbReference>
<keyword evidence="1" id="KW-0238">DNA-binding</keyword>
<dbReference type="Proteomes" id="UP001523565">
    <property type="component" value="Unassembled WGS sequence"/>
</dbReference>
<dbReference type="EMBL" id="JAMZFV010000022">
    <property type="protein sequence ID" value="MCP1111059.1"/>
    <property type="molecule type" value="Genomic_DNA"/>
</dbReference>
<proteinExistence type="predicted"/>
<keyword evidence="5" id="KW-1185">Reference proteome</keyword>
<dbReference type="PANTHER" id="PTHR46558:SF13">
    <property type="entry name" value="HTH-TYPE TRANSCRIPTIONAL REGULATOR IMMR"/>
    <property type="match status" value="1"/>
</dbReference>
<gene>
    <name evidence="4" type="ORF">NK118_12445</name>
</gene>
<feature type="domain" description="HTH cro/C1-type" evidence="3">
    <location>
        <begin position="10"/>
        <end position="64"/>
    </location>
</feature>
<evidence type="ECO:0000313" key="5">
    <source>
        <dbReference type="Proteomes" id="UP001523565"/>
    </source>
</evidence>
<feature type="transmembrane region" description="Helical" evidence="2">
    <location>
        <begin position="98"/>
        <end position="120"/>
    </location>
</feature>
<sequence length="223" mass="25494">MDRIRFGTAISERRKSLGLTQADLGEKVYVSSKTISKWELGKSLPSVEYWDSLADALELSMEEFLTLFHSPETTPSTSELIKTTLDRSVTNVKWYKKYAALFVCVAAFLLILSTVLIIQYQQENNERLSAVAPYKIEKISDKETTFLYDPYHNDTDRATGLQNRVIVANTNLICSENISDPIKKGQFYNIKFTFINDNVIEEPTQRTVYADEVLLVQQIIKTD</sequence>